<dbReference type="Gene3D" id="3.30.160.670">
    <property type="match status" value="1"/>
</dbReference>
<name>A0A0J1K700_9GAMM</name>
<keyword evidence="4" id="KW-1185">Reference proteome</keyword>
<dbReference type="AlphaFoldDB" id="A0A0J1K700"/>
<dbReference type="EMBL" id="LDOU01000006">
    <property type="protein sequence ID" value="KLV10142.1"/>
    <property type="molecule type" value="Genomic_DNA"/>
</dbReference>
<organism evidence="3 4">
    <name type="scientific">Photobacterium ganghwense</name>
    <dbReference type="NCBI Taxonomy" id="320778"/>
    <lineage>
        <taxon>Bacteria</taxon>
        <taxon>Pseudomonadati</taxon>
        <taxon>Pseudomonadota</taxon>
        <taxon>Gammaproteobacteria</taxon>
        <taxon>Vibrionales</taxon>
        <taxon>Vibrionaceae</taxon>
        <taxon>Photobacterium</taxon>
    </lineage>
</organism>
<feature type="signal peptide" evidence="1">
    <location>
        <begin position="1"/>
        <end position="18"/>
    </location>
</feature>
<dbReference type="PROSITE" id="PS51257">
    <property type="entry name" value="PROKAR_LIPOPROTEIN"/>
    <property type="match status" value="1"/>
</dbReference>
<dbReference type="Proteomes" id="UP000035909">
    <property type="component" value="Unassembled WGS sequence"/>
</dbReference>
<dbReference type="STRING" id="320778.ABT57_06045"/>
<proteinExistence type="predicted"/>
<dbReference type="Pfam" id="PF13590">
    <property type="entry name" value="DUF4136"/>
    <property type="match status" value="1"/>
</dbReference>
<evidence type="ECO:0000256" key="1">
    <source>
        <dbReference type="SAM" id="SignalP"/>
    </source>
</evidence>
<evidence type="ECO:0000313" key="3">
    <source>
        <dbReference type="EMBL" id="KLV10142.1"/>
    </source>
</evidence>
<protein>
    <submittedName>
        <fullName evidence="3">Polyketide synthase</fullName>
    </submittedName>
</protein>
<accession>A0A0J1K700</accession>
<evidence type="ECO:0000259" key="2">
    <source>
        <dbReference type="Pfam" id="PF13590"/>
    </source>
</evidence>
<evidence type="ECO:0000313" key="4">
    <source>
        <dbReference type="Proteomes" id="UP000035909"/>
    </source>
</evidence>
<comment type="caution">
    <text evidence="3">The sequence shown here is derived from an EMBL/GenBank/DDBJ whole genome shotgun (WGS) entry which is preliminary data.</text>
</comment>
<dbReference type="OrthoDB" id="329837at2"/>
<dbReference type="InterPro" id="IPR025411">
    <property type="entry name" value="DUF4136"/>
</dbReference>
<sequence length="176" mass="19748">MRITLTVLALSSLLAACSADVSRDYNTAANYSRYQTYTFSKEPQNDAISLDAARVQDAISTQLYSKGMKQVDSNADLTVRHAIVEQTDYRSYGTSLGFGYGYGLSHSHLGVAYTTPTQIREYRYGKLVVELIDNKSNQVVWRATSQRKLTETMTPSSRRSFIDGQINEMFKGYPPN</sequence>
<gene>
    <name evidence="3" type="ORF">ABT57_06045</name>
</gene>
<feature type="domain" description="DUF4136" evidence="2">
    <location>
        <begin position="21"/>
        <end position="175"/>
    </location>
</feature>
<reference evidence="3 4" key="1">
    <citation type="submission" date="2015-05" db="EMBL/GenBank/DDBJ databases">
        <title>Photobacterium galathea sp. nov.</title>
        <authorList>
            <person name="Machado H."/>
            <person name="Gram L."/>
        </authorList>
    </citation>
    <scope>NUCLEOTIDE SEQUENCE [LARGE SCALE GENOMIC DNA]</scope>
    <source>
        <strain evidence="3 4">DSM 22954</strain>
    </source>
</reference>
<keyword evidence="1" id="KW-0732">Signal</keyword>
<feature type="chain" id="PRO_5005253933" evidence="1">
    <location>
        <begin position="19"/>
        <end position="176"/>
    </location>
</feature>
<dbReference type="PATRIC" id="fig|320778.3.peg.1304"/>
<dbReference type="RefSeq" id="WP_047884305.1">
    <property type="nucleotide sequence ID" value="NZ_CP071326.1"/>
</dbReference>